<dbReference type="Proteomes" id="UP000509383">
    <property type="component" value="Chromosome"/>
</dbReference>
<dbReference type="AlphaFoldDB" id="A0A6J4E191"/>
<dbReference type="Pfam" id="PF05235">
    <property type="entry name" value="CHAD"/>
    <property type="match status" value="1"/>
</dbReference>
<feature type="domain" description="CHAD" evidence="1">
    <location>
        <begin position="2"/>
        <end position="253"/>
    </location>
</feature>
<evidence type="ECO:0000313" key="4">
    <source>
        <dbReference type="Proteomes" id="UP000509383"/>
    </source>
</evidence>
<dbReference type="PANTHER" id="PTHR39339">
    <property type="entry name" value="SLR1444 PROTEIN"/>
    <property type="match status" value="1"/>
</dbReference>
<accession>A0A6J4E191</accession>
<evidence type="ECO:0000313" key="2">
    <source>
        <dbReference type="EMBL" id="BCG23733.1"/>
    </source>
</evidence>
<evidence type="ECO:0000259" key="1">
    <source>
        <dbReference type="PROSITE" id="PS51708"/>
    </source>
</evidence>
<dbReference type="Gene3D" id="1.40.20.10">
    <property type="entry name" value="CHAD domain"/>
    <property type="match status" value="1"/>
</dbReference>
<sequence length="253" mass="28712">MPAMLDDLIAQVLTLEIKLLSCRARLEAGTDGEALHDLRINTRRLRSLLRPLRDLPAAQVLNEAAREVGALSTPLRDLEVLIVELESHGLAHLAEPRRQRLREGYLALLAAPALAQLFRVLDAWPQLLRISHREGLLVKPRKTIRKRLAKDWQRLEQALADPSHDRHRLRLLIKRVRYGGDAYPQLVETSAKAQRLLKGAQAALGKWHDRLQWLLIAEQEPDLAPRVKAWRVAMHGAEVRSDRVLDKLQASLG</sequence>
<dbReference type="PANTHER" id="PTHR39339:SF1">
    <property type="entry name" value="CHAD DOMAIN-CONTAINING PROTEIN"/>
    <property type="match status" value="1"/>
</dbReference>
<dbReference type="InterPro" id="IPR007899">
    <property type="entry name" value="CHAD_dom"/>
</dbReference>
<dbReference type="RefSeq" id="WP_173173941.1">
    <property type="nucleotide sequence ID" value="NZ_AP023189.1"/>
</dbReference>
<reference evidence="2 4" key="1">
    <citation type="submission" date="2020-05" db="EMBL/GenBank/DDBJ databases">
        <title>Characterization of novel class B3 metallo-beta-lactamase from novel Pseudomonas species.</title>
        <authorList>
            <person name="Yamada K."/>
            <person name="Aoki K."/>
            <person name="Ishii Y."/>
        </authorList>
    </citation>
    <scope>NUCLEOTIDE SEQUENCE [LARGE SCALE GENOMIC DNA]</scope>
    <source>
        <strain evidence="2 4">TUM18999</strain>
        <strain evidence="3 5">TUM20286</strain>
    </source>
</reference>
<name>A0A6J4E191_9PSED</name>
<gene>
    <name evidence="2" type="ORF">TUM18999_19240</name>
    <name evidence="3" type="ORF">TUM20286_15290</name>
</gene>
<dbReference type="EMBL" id="BQKM01000002">
    <property type="protein sequence ID" value="GJN51777.1"/>
    <property type="molecule type" value="Genomic_DNA"/>
</dbReference>
<keyword evidence="5" id="KW-1185">Reference proteome</keyword>
<dbReference type="PROSITE" id="PS51708">
    <property type="entry name" value="CHAD"/>
    <property type="match status" value="1"/>
</dbReference>
<proteinExistence type="predicted"/>
<dbReference type="SMART" id="SM00880">
    <property type="entry name" value="CHAD"/>
    <property type="match status" value="1"/>
</dbReference>
<dbReference type="Proteomes" id="UP001054892">
    <property type="component" value="Unassembled WGS sequence"/>
</dbReference>
<organism evidence="2 4">
    <name type="scientific">Pseudomonas tohonis</name>
    <dbReference type="NCBI Taxonomy" id="2725477"/>
    <lineage>
        <taxon>Bacteria</taxon>
        <taxon>Pseudomonadati</taxon>
        <taxon>Pseudomonadota</taxon>
        <taxon>Gammaproteobacteria</taxon>
        <taxon>Pseudomonadales</taxon>
        <taxon>Pseudomonadaceae</taxon>
        <taxon>Pseudomonas</taxon>
    </lineage>
</organism>
<evidence type="ECO:0000313" key="5">
    <source>
        <dbReference type="Proteomes" id="UP001054892"/>
    </source>
</evidence>
<dbReference type="InterPro" id="IPR038186">
    <property type="entry name" value="CHAD_dom_sf"/>
</dbReference>
<protein>
    <submittedName>
        <fullName evidence="2">CHAD domain-containing protein</fullName>
    </submittedName>
</protein>
<dbReference type="EMBL" id="AP023189">
    <property type="protein sequence ID" value="BCG23733.1"/>
    <property type="molecule type" value="Genomic_DNA"/>
</dbReference>
<evidence type="ECO:0000313" key="3">
    <source>
        <dbReference type="EMBL" id="GJN51777.1"/>
    </source>
</evidence>
<dbReference type="KEGG" id="ptw:TUM18999_19240"/>